<dbReference type="PANTHER" id="PTHR43428">
    <property type="entry name" value="ARSENATE REDUCTASE"/>
    <property type="match status" value="1"/>
</dbReference>
<dbReference type="SMART" id="SM00226">
    <property type="entry name" value="LMWPc"/>
    <property type="match status" value="1"/>
</dbReference>
<evidence type="ECO:0000256" key="1">
    <source>
        <dbReference type="ARBA" id="ARBA00022849"/>
    </source>
</evidence>
<evidence type="ECO:0000259" key="2">
    <source>
        <dbReference type="SMART" id="SM00226"/>
    </source>
</evidence>
<proteinExistence type="predicted"/>
<reference evidence="3" key="1">
    <citation type="submission" date="2020-12" db="EMBL/GenBank/DDBJ databases">
        <title>Metabolic potential, ecology and presence of endohyphal bacteria is reflected in genomic diversity of Mucoromycotina.</title>
        <authorList>
            <person name="Muszewska A."/>
            <person name="Okrasinska A."/>
            <person name="Steczkiewicz K."/>
            <person name="Drgas O."/>
            <person name="Orlowska M."/>
            <person name="Perlinska-Lenart U."/>
            <person name="Aleksandrzak-Piekarczyk T."/>
            <person name="Szatraj K."/>
            <person name="Zielenkiewicz U."/>
            <person name="Pilsyk S."/>
            <person name="Malc E."/>
            <person name="Mieczkowski P."/>
            <person name="Kruszewska J.S."/>
            <person name="Biernat P."/>
            <person name="Pawlowska J."/>
        </authorList>
    </citation>
    <scope>NUCLEOTIDE SEQUENCE</scope>
    <source>
        <strain evidence="3">WA0000051536</strain>
    </source>
</reference>
<keyword evidence="4" id="KW-1185">Reference proteome</keyword>
<dbReference type="CDD" id="cd16345">
    <property type="entry name" value="LMWP_ArsC"/>
    <property type="match status" value="1"/>
</dbReference>
<dbReference type="OrthoDB" id="2011805at2759"/>
<dbReference type="Proteomes" id="UP000612746">
    <property type="component" value="Unassembled WGS sequence"/>
</dbReference>
<evidence type="ECO:0000313" key="3">
    <source>
        <dbReference type="EMBL" id="KAG2172623.1"/>
    </source>
</evidence>
<accession>A0A8H7PEU7</accession>
<dbReference type="AlphaFoldDB" id="A0A8H7PEU7"/>
<organism evidence="3 4">
    <name type="scientific">Umbelopsis vinacea</name>
    <dbReference type="NCBI Taxonomy" id="44442"/>
    <lineage>
        <taxon>Eukaryota</taxon>
        <taxon>Fungi</taxon>
        <taxon>Fungi incertae sedis</taxon>
        <taxon>Mucoromycota</taxon>
        <taxon>Mucoromycotina</taxon>
        <taxon>Umbelopsidomycetes</taxon>
        <taxon>Umbelopsidales</taxon>
        <taxon>Umbelopsidaceae</taxon>
        <taxon>Umbelopsis</taxon>
    </lineage>
</organism>
<dbReference type="PANTHER" id="PTHR43428:SF1">
    <property type="entry name" value="ARSENATE REDUCTASE"/>
    <property type="match status" value="1"/>
</dbReference>
<dbReference type="EMBL" id="JAEPRA010000022">
    <property type="protein sequence ID" value="KAG2172623.1"/>
    <property type="molecule type" value="Genomic_DNA"/>
</dbReference>
<dbReference type="InterPro" id="IPR023485">
    <property type="entry name" value="Ptyr_pPase"/>
</dbReference>
<name>A0A8H7PEU7_9FUNG</name>
<evidence type="ECO:0000313" key="4">
    <source>
        <dbReference type="Proteomes" id="UP000612746"/>
    </source>
</evidence>
<gene>
    <name evidence="3" type="ORF">INT44_002638</name>
</gene>
<dbReference type="Gene3D" id="3.40.50.2300">
    <property type="match status" value="1"/>
</dbReference>
<dbReference type="Pfam" id="PF01451">
    <property type="entry name" value="LMWPc"/>
    <property type="match status" value="1"/>
</dbReference>
<keyword evidence="1" id="KW-0059">Arsenical resistance</keyword>
<dbReference type="InterPro" id="IPR036196">
    <property type="entry name" value="Ptyr_pPase_sf"/>
</dbReference>
<dbReference type="SUPFAM" id="SSF52788">
    <property type="entry name" value="Phosphotyrosine protein phosphatases I"/>
    <property type="match status" value="1"/>
</dbReference>
<protein>
    <recommendedName>
        <fullName evidence="2">Phosphotyrosine protein phosphatase I domain-containing protein</fullName>
    </recommendedName>
</protein>
<sequence>MSSSHSVLFVCRHNSCRSQMAEGFGRHLYGTESGAAFFSRVESAALEGQSKVNPDAIQTMKNLHIDITNQSSKMIDVFSASDFSIIISMCGCGATVPESWKQGKRFEDWNVVDPTGGSEHAFEVARNEIQDRVKELVASIKEDRAPTYTLYHGDVCAMPN</sequence>
<feature type="domain" description="Phosphotyrosine protein phosphatase I" evidence="2">
    <location>
        <begin position="5"/>
        <end position="139"/>
    </location>
</feature>
<comment type="caution">
    <text evidence="3">The sequence shown here is derived from an EMBL/GenBank/DDBJ whole genome shotgun (WGS) entry which is preliminary data.</text>
</comment>
<dbReference type="GO" id="GO:0046685">
    <property type="term" value="P:response to arsenic-containing substance"/>
    <property type="evidence" value="ECO:0007669"/>
    <property type="project" value="UniProtKB-KW"/>
</dbReference>